<reference evidence="2 3" key="1">
    <citation type="submission" date="2024-01" db="EMBL/GenBank/DDBJ databases">
        <title>Draft genome sequences of three bacterial strains isolated from Acacia saligna represent a potential new species within the genus Rhizobium.</title>
        <authorList>
            <person name="Tambong J.T."/>
            <person name="Mnasri B."/>
        </authorList>
    </citation>
    <scope>NUCLEOTIDE SEQUENCE [LARGE SCALE GENOMIC DNA]</scope>
    <source>
        <strain evidence="2 3">1AS12I</strain>
    </source>
</reference>
<feature type="domain" description="NIPSNAP" evidence="1">
    <location>
        <begin position="7"/>
        <end position="83"/>
    </location>
</feature>
<dbReference type="EMBL" id="JBAMYC010000001">
    <property type="protein sequence ID" value="MEI1246502.1"/>
    <property type="molecule type" value="Genomic_DNA"/>
</dbReference>
<name>A0ABU8CE34_9HYPH</name>
<proteinExistence type="predicted"/>
<dbReference type="Pfam" id="PF07978">
    <property type="entry name" value="NIPSNAP"/>
    <property type="match status" value="1"/>
</dbReference>
<gene>
    <name evidence="2" type="ORF">V8Q02_00455</name>
</gene>
<organism evidence="2 3">
    <name type="scientific">Rhizobium aouanii</name>
    <dbReference type="NCBI Taxonomy" id="3118145"/>
    <lineage>
        <taxon>Bacteria</taxon>
        <taxon>Pseudomonadati</taxon>
        <taxon>Pseudomonadota</taxon>
        <taxon>Alphaproteobacteria</taxon>
        <taxon>Hyphomicrobiales</taxon>
        <taxon>Rhizobiaceae</taxon>
        <taxon>Rhizobium/Agrobacterium group</taxon>
        <taxon>Rhizobium</taxon>
    </lineage>
</organism>
<comment type="caution">
    <text evidence="2">The sequence shown here is derived from an EMBL/GenBank/DDBJ whole genome shotgun (WGS) entry which is preliminary data.</text>
</comment>
<dbReference type="RefSeq" id="WP_335910608.1">
    <property type="nucleotide sequence ID" value="NZ_JBAMYB010000001.1"/>
</dbReference>
<sequence>MITCHLRYVIDPYKLAEFEEYARLWIPIVNRMGGTHHGYFLPSEGANNIAVALFSFPSLAPTRTTGHASQAIRNVRRLSNSTNITAVSSAMNAASCGPCSADQTCARRL</sequence>
<accession>A0ABU8CE34</accession>
<dbReference type="InterPro" id="IPR011008">
    <property type="entry name" value="Dimeric_a/b-barrel"/>
</dbReference>
<evidence type="ECO:0000313" key="2">
    <source>
        <dbReference type="EMBL" id="MEI1246502.1"/>
    </source>
</evidence>
<dbReference type="SUPFAM" id="SSF54909">
    <property type="entry name" value="Dimeric alpha+beta barrel"/>
    <property type="match status" value="1"/>
</dbReference>
<evidence type="ECO:0000259" key="1">
    <source>
        <dbReference type="Pfam" id="PF07978"/>
    </source>
</evidence>
<evidence type="ECO:0000313" key="3">
    <source>
        <dbReference type="Proteomes" id="UP001531129"/>
    </source>
</evidence>
<keyword evidence="3" id="KW-1185">Reference proteome</keyword>
<dbReference type="InterPro" id="IPR012577">
    <property type="entry name" value="NIPSNAP"/>
</dbReference>
<dbReference type="Proteomes" id="UP001531129">
    <property type="component" value="Unassembled WGS sequence"/>
</dbReference>
<protein>
    <submittedName>
        <fullName evidence="2">NIPSNAP family protein</fullName>
    </submittedName>
</protein>